<evidence type="ECO:0000313" key="1">
    <source>
        <dbReference type="EMBL" id="ANV81040.1"/>
    </source>
</evidence>
<proteinExistence type="predicted"/>
<organism evidence="1">
    <name type="scientific">uncultured Poseidoniia archaeon</name>
    <dbReference type="NCBI Taxonomy" id="1697135"/>
    <lineage>
        <taxon>Archaea</taxon>
        <taxon>Methanobacteriati</taxon>
        <taxon>Thermoplasmatota</taxon>
        <taxon>Candidatus Poseidoniia</taxon>
        <taxon>environmental samples</taxon>
    </lineage>
</organism>
<sequence length="295" mass="32938">MEKYVTLSSLCTFMIIISISLPCANDAYSDFSNFDDSFKSSEVKFENNITGDAFLNITGPIMINSEFNASWFSEILILESYGTDLLPDQSIGIRKQIDQHMGNNDGIINSGEVNNFSELIVSSRDWNNSFLGGCCSFDYSPLIAIENEIIINPPVVGLVNISSDSWGWIESANLIGLTDNRITRIIDLPREGALIEEIPLQIKLPESWEFRYSAMSEIINGEPNTFVINRSESPVASNIRITIGENFPPFLSASRYPLSSSSISLNGSTSYTSFCEDSILENPIIEWKIKRITNY</sequence>
<accession>A0A1B1TFG6</accession>
<reference evidence="1" key="2">
    <citation type="journal article" date="2015" name="ISME J.">
        <title>A new class of marine Euryarchaeota group II from the Mediterranean deep chlorophyll maximum.</title>
        <authorList>
            <person name="Martin-Cuadrado A.B."/>
            <person name="Garcia-Heredia I."/>
            <person name="Molto A.G."/>
            <person name="Lopez-Ubeda R."/>
            <person name="Kimes N."/>
            <person name="Lopez-Garcia P."/>
            <person name="Moreira D."/>
            <person name="Rodriguez-Valera F."/>
        </authorList>
    </citation>
    <scope>NUCLEOTIDE SEQUENCE</scope>
</reference>
<reference evidence="1" key="1">
    <citation type="submission" date="2014-11" db="EMBL/GenBank/DDBJ databases">
        <authorList>
            <person name="Zhu J."/>
            <person name="Qi W."/>
            <person name="Song R."/>
        </authorList>
    </citation>
    <scope>NUCLEOTIDE SEQUENCE</scope>
</reference>
<dbReference type="AlphaFoldDB" id="A0A1B1TFG6"/>
<dbReference type="EMBL" id="KP211916">
    <property type="protein sequence ID" value="ANV81040.1"/>
    <property type="molecule type" value="Genomic_DNA"/>
</dbReference>
<name>A0A1B1TFG6_9ARCH</name>
<protein>
    <submittedName>
        <fullName evidence="1">Uncharacterized protein</fullName>
    </submittedName>
</protein>